<evidence type="ECO:0000256" key="2">
    <source>
        <dbReference type="ARBA" id="ARBA00022679"/>
    </source>
</evidence>
<dbReference type="PANTHER" id="PTHR11558:SF11">
    <property type="entry name" value="SPERMIDINE SYNTHASE"/>
    <property type="match status" value="1"/>
</dbReference>
<feature type="binding site" evidence="4">
    <location>
        <begin position="158"/>
        <end position="161"/>
    </location>
    <ligand>
        <name>spermidine</name>
        <dbReference type="ChEBI" id="CHEBI:57834"/>
    </ligand>
</feature>
<dbReference type="NCBIfam" id="TIGR00417">
    <property type="entry name" value="speE"/>
    <property type="match status" value="1"/>
</dbReference>
<dbReference type="GO" id="GO:0004766">
    <property type="term" value="F:spermidine synthase activity"/>
    <property type="evidence" value="ECO:0007669"/>
    <property type="project" value="UniProtKB-UniRule"/>
</dbReference>
<comment type="pathway">
    <text evidence="4">Amine and polyamine biosynthesis; spermidine biosynthesis; spermidine from putrescine: step 1/1.</text>
</comment>
<name>A0A2T2WWE3_9FIRM</name>
<comment type="similarity">
    <text evidence="1 4">Belongs to the spermidine/spermine synthase family.</text>
</comment>
<evidence type="ECO:0000256" key="3">
    <source>
        <dbReference type="ARBA" id="ARBA00023115"/>
    </source>
</evidence>
<gene>
    <name evidence="4" type="primary">speE</name>
    <name evidence="7" type="ORF">C7B43_13790</name>
</gene>
<dbReference type="Gene3D" id="3.40.50.150">
    <property type="entry name" value="Vaccinia Virus protein VP39"/>
    <property type="match status" value="1"/>
</dbReference>
<evidence type="ECO:0000256" key="5">
    <source>
        <dbReference type="PROSITE-ProRule" id="PRU00354"/>
    </source>
</evidence>
<evidence type="ECO:0000313" key="7">
    <source>
        <dbReference type="EMBL" id="PSR26543.1"/>
    </source>
</evidence>
<protein>
    <recommendedName>
        <fullName evidence="4">Polyamine aminopropyltransferase</fullName>
    </recommendedName>
    <alternativeName>
        <fullName evidence="4">Putrescine aminopropyltransferase</fullName>
        <shortName evidence="4">PAPT</shortName>
    </alternativeName>
    <alternativeName>
        <fullName evidence="4">Spermidine synthase</fullName>
        <shortName evidence="4">SPDS</shortName>
        <shortName evidence="4">SPDSY</shortName>
        <ecNumber evidence="4">2.5.1.16</ecNumber>
    </alternativeName>
</protein>
<organism evidence="7 8">
    <name type="scientific">Sulfobacillus benefaciens</name>
    <dbReference type="NCBI Taxonomy" id="453960"/>
    <lineage>
        <taxon>Bacteria</taxon>
        <taxon>Bacillati</taxon>
        <taxon>Bacillota</taxon>
        <taxon>Clostridia</taxon>
        <taxon>Eubacteriales</taxon>
        <taxon>Clostridiales Family XVII. Incertae Sedis</taxon>
        <taxon>Sulfobacillus</taxon>
    </lineage>
</organism>
<dbReference type="Gene3D" id="2.30.140.10">
    <property type="entry name" value="Spermidine synthase, tetramerisation domain"/>
    <property type="match status" value="1"/>
</dbReference>
<reference evidence="7 8" key="1">
    <citation type="journal article" date="2014" name="BMC Genomics">
        <title>Comparison of environmental and isolate Sulfobacillus genomes reveals diverse carbon, sulfur, nitrogen, and hydrogen metabolisms.</title>
        <authorList>
            <person name="Justice N.B."/>
            <person name="Norman A."/>
            <person name="Brown C.T."/>
            <person name="Singh A."/>
            <person name="Thomas B.C."/>
            <person name="Banfield J.F."/>
        </authorList>
    </citation>
    <scope>NUCLEOTIDE SEQUENCE [LARGE SCALE GENOMIC DNA]</scope>
    <source>
        <strain evidence="7">AMDSBA1</strain>
    </source>
</reference>
<keyword evidence="2 4" id="KW-0808">Transferase</keyword>
<dbReference type="PROSITE" id="PS51006">
    <property type="entry name" value="PABS_2"/>
    <property type="match status" value="1"/>
</dbReference>
<dbReference type="Pfam" id="PF01564">
    <property type="entry name" value="Spermine_synth"/>
    <property type="match status" value="1"/>
</dbReference>
<evidence type="ECO:0000259" key="6">
    <source>
        <dbReference type="PROSITE" id="PS51006"/>
    </source>
</evidence>
<feature type="domain" description="PABS" evidence="6">
    <location>
        <begin position="2"/>
        <end position="240"/>
    </location>
</feature>
<feature type="binding site" evidence="4">
    <location>
        <position position="106"/>
    </location>
    <ligand>
        <name>S-methyl-5'-thioadenosine</name>
        <dbReference type="ChEBI" id="CHEBI:17509"/>
    </ligand>
</feature>
<feature type="binding site" evidence="4">
    <location>
        <position position="62"/>
    </location>
    <ligand>
        <name>spermidine</name>
        <dbReference type="ChEBI" id="CHEBI:57834"/>
    </ligand>
</feature>
<sequence>MSLWFVESASASHKLHWKVTREVYSAQSSFQHIQVLETEQFGMALVLDGIMQTTMGDEFIYHEMLALVPLLSHPAPRRVLIIGGGDGGLSREVLKIPEVQRVVMVEIDPVVVEVARRFFPHHTEAFNDPRLHIVFEDGAHFLKSQATLQEKFDVILVDSTDPEGDGPGQFLYTPEFHADVKLALNEGGIYVQHTGAPFYNPEVLGMVTEDVGKKFPLCQTYWATVPTYPGGIFTFTAGSLAPDLTKPLRQLPGESRWYTPEIHRLAFSLPPYIQKLIGTGMKMPSH</sequence>
<evidence type="ECO:0000256" key="1">
    <source>
        <dbReference type="ARBA" id="ARBA00007867"/>
    </source>
</evidence>
<accession>A0A2T2WWE3</accession>
<dbReference type="GO" id="GO:0008295">
    <property type="term" value="P:spermidine biosynthetic process"/>
    <property type="evidence" value="ECO:0007669"/>
    <property type="project" value="UniProtKB-UniRule"/>
</dbReference>
<feature type="binding site" evidence="4">
    <location>
        <position position="167"/>
    </location>
    <ligand>
        <name>S-methyl-5'-thioadenosine</name>
        <dbReference type="ChEBI" id="CHEBI:17509"/>
    </ligand>
</feature>
<dbReference type="InterPro" id="IPR001045">
    <property type="entry name" value="Spermi_synthase"/>
</dbReference>
<comment type="caution">
    <text evidence="7">The sequence shown here is derived from an EMBL/GenBank/DDBJ whole genome shotgun (WGS) entry which is preliminary data.</text>
</comment>
<dbReference type="Proteomes" id="UP000242699">
    <property type="component" value="Unassembled WGS sequence"/>
</dbReference>
<evidence type="ECO:0000313" key="8">
    <source>
        <dbReference type="Proteomes" id="UP000242699"/>
    </source>
</evidence>
<dbReference type="InterPro" id="IPR037163">
    <property type="entry name" value="Spermidine_synt_N_sf"/>
</dbReference>
<dbReference type="CDD" id="cd02440">
    <property type="entry name" value="AdoMet_MTases"/>
    <property type="match status" value="1"/>
</dbReference>
<comment type="function">
    <text evidence="4">Catalyzes the irreversible transfer of a propylamine group from the amino donor S-adenosylmethioninamine (decarboxy-AdoMet) to putrescine (1,4-diaminobutane) to yield spermidine.</text>
</comment>
<dbReference type="InterPro" id="IPR035246">
    <property type="entry name" value="Spermidine_synt_N"/>
</dbReference>
<dbReference type="UniPathway" id="UPA00248">
    <property type="reaction ID" value="UER00314"/>
</dbReference>
<dbReference type="NCBIfam" id="NF002010">
    <property type="entry name" value="PRK00811.1"/>
    <property type="match status" value="1"/>
</dbReference>
<comment type="catalytic activity">
    <reaction evidence="4">
        <text>S-adenosyl 3-(methylsulfanyl)propylamine + putrescine = S-methyl-5'-thioadenosine + spermidine + H(+)</text>
        <dbReference type="Rhea" id="RHEA:12721"/>
        <dbReference type="ChEBI" id="CHEBI:15378"/>
        <dbReference type="ChEBI" id="CHEBI:17509"/>
        <dbReference type="ChEBI" id="CHEBI:57443"/>
        <dbReference type="ChEBI" id="CHEBI:57834"/>
        <dbReference type="ChEBI" id="CHEBI:326268"/>
        <dbReference type="EC" id="2.5.1.16"/>
    </reaction>
</comment>
<dbReference type="InterPro" id="IPR029063">
    <property type="entry name" value="SAM-dependent_MTases_sf"/>
</dbReference>
<dbReference type="HAMAP" id="MF_00198">
    <property type="entry name" value="Spermidine_synth"/>
    <property type="match status" value="1"/>
</dbReference>
<dbReference type="EMBL" id="PXYT01000035">
    <property type="protein sequence ID" value="PSR26543.1"/>
    <property type="molecule type" value="Genomic_DNA"/>
</dbReference>
<feature type="binding site" evidence="4">
    <location>
        <position position="31"/>
    </location>
    <ligand>
        <name>S-methyl-5'-thioadenosine</name>
        <dbReference type="ChEBI" id="CHEBI:17509"/>
    </ligand>
</feature>
<dbReference type="AlphaFoldDB" id="A0A2T2WWE3"/>
<feature type="active site" description="Proton acceptor" evidence="4 5">
    <location>
        <position position="158"/>
    </location>
</feature>
<proteinExistence type="inferred from homology"/>
<dbReference type="GO" id="GO:0005829">
    <property type="term" value="C:cytosol"/>
    <property type="evidence" value="ECO:0007669"/>
    <property type="project" value="TreeGrafter"/>
</dbReference>
<dbReference type="Pfam" id="PF17284">
    <property type="entry name" value="Spermine_synt_N"/>
    <property type="match status" value="1"/>
</dbReference>
<dbReference type="SUPFAM" id="SSF53335">
    <property type="entry name" value="S-adenosyl-L-methionine-dependent methyltransferases"/>
    <property type="match status" value="1"/>
</dbReference>
<keyword evidence="4" id="KW-0745">Spermidine biosynthesis</keyword>
<dbReference type="InterPro" id="IPR030374">
    <property type="entry name" value="PABS"/>
</dbReference>
<feature type="binding site" evidence="4">
    <location>
        <position position="86"/>
    </location>
    <ligand>
        <name>spermidine</name>
        <dbReference type="ChEBI" id="CHEBI:57834"/>
    </ligand>
</feature>
<dbReference type="EC" id="2.5.1.16" evidence="4"/>
<dbReference type="NCBIfam" id="NF037959">
    <property type="entry name" value="MFS_SpdSyn"/>
    <property type="match status" value="1"/>
</dbReference>
<evidence type="ECO:0000256" key="4">
    <source>
        <dbReference type="HAMAP-Rule" id="MF_00198"/>
    </source>
</evidence>
<comment type="subunit">
    <text evidence="4">Homodimer or homotetramer.</text>
</comment>
<keyword evidence="3 4" id="KW-0620">Polyamine biosynthesis</keyword>
<dbReference type="PANTHER" id="PTHR11558">
    <property type="entry name" value="SPERMIDINE/SPERMINE SYNTHASE"/>
    <property type="match status" value="1"/>
</dbReference>
<feature type="binding site" evidence="4">
    <location>
        <begin position="137"/>
        <end position="138"/>
    </location>
    <ligand>
        <name>S-methyl-5'-thioadenosine</name>
        <dbReference type="ChEBI" id="CHEBI:17509"/>
    </ligand>
</feature>